<reference evidence="3" key="1">
    <citation type="journal article" date="2019" name="Nat. Commun.">
        <title>The genome of broomcorn millet.</title>
        <authorList>
            <person name="Zou C."/>
            <person name="Miki D."/>
            <person name="Li D."/>
            <person name="Tang Q."/>
            <person name="Xiao L."/>
            <person name="Rajput S."/>
            <person name="Deng P."/>
            <person name="Jia W."/>
            <person name="Huang R."/>
            <person name="Zhang M."/>
            <person name="Sun Y."/>
            <person name="Hu J."/>
            <person name="Fu X."/>
            <person name="Schnable P.S."/>
            <person name="Li F."/>
            <person name="Zhang H."/>
            <person name="Feng B."/>
            <person name="Zhu X."/>
            <person name="Liu R."/>
            <person name="Schnable J.C."/>
            <person name="Zhu J.-K."/>
            <person name="Zhang H."/>
        </authorList>
    </citation>
    <scope>NUCLEOTIDE SEQUENCE [LARGE SCALE GENOMIC DNA]</scope>
</reference>
<evidence type="ECO:0000313" key="3">
    <source>
        <dbReference type="Proteomes" id="UP000275267"/>
    </source>
</evidence>
<organism evidence="2 3">
    <name type="scientific">Panicum miliaceum</name>
    <name type="common">Proso millet</name>
    <name type="synonym">Broomcorn millet</name>
    <dbReference type="NCBI Taxonomy" id="4540"/>
    <lineage>
        <taxon>Eukaryota</taxon>
        <taxon>Viridiplantae</taxon>
        <taxon>Streptophyta</taxon>
        <taxon>Embryophyta</taxon>
        <taxon>Tracheophyta</taxon>
        <taxon>Spermatophyta</taxon>
        <taxon>Magnoliopsida</taxon>
        <taxon>Liliopsida</taxon>
        <taxon>Poales</taxon>
        <taxon>Poaceae</taxon>
        <taxon>PACMAD clade</taxon>
        <taxon>Panicoideae</taxon>
        <taxon>Panicodae</taxon>
        <taxon>Paniceae</taxon>
        <taxon>Panicinae</taxon>
        <taxon>Panicum</taxon>
        <taxon>Panicum sect. Panicum</taxon>
    </lineage>
</organism>
<dbReference type="PANTHER" id="PTHR33157:SF12">
    <property type="entry name" value="TRANSPOSASE TNP1_EN_SPM-LIKE DOMAIN-CONTAINING PROTEIN"/>
    <property type="match status" value="1"/>
</dbReference>
<proteinExistence type="predicted"/>
<dbReference type="GO" id="GO:0032196">
    <property type="term" value="P:transposition"/>
    <property type="evidence" value="ECO:0007669"/>
    <property type="project" value="InterPro"/>
</dbReference>
<dbReference type="PANTHER" id="PTHR33157">
    <property type="entry name" value="AUTONOMOUS TRANSPOSABLE ELEMENT EN-1 MOSAIC PROTEIN-RELATED"/>
    <property type="match status" value="1"/>
</dbReference>
<dbReference type="EMBL" id="PQIB02000003">
    <property type="protein sequence ID" value="RLN30578.1"/>
    <property type="molecule type" value="Genomic_DNA"/>
</dbReference>
<feature type="compositionally biased region" description="Polar residues" evidence="1">
    <location>
        <begin position="168"/>
        <end position="182"/>
    </location>
</feature>
<gene>
    <name evidence="2" type="ORF">C2845_PM05G20530</name>
</gene>
<dbReference type="AlphaFoldDB" id="A0A3L6T4P1"/>
<dbReference type="Proteomes" id="UP000275267">
    <property type="component" value="Unassembled WGS sequence"/>
</dbReference>
<evidence type="ECO:0000313" key="2">
    <source>
        <dbReference type="EMBL" id="RLN30578.1"/>
    </source>
</evidence>
<evidence type="ECO:0000256" key="1">
    <source>
        <dbReference type="SAM" id="MobiDB-lite"/>
    </source>
</evidence>
<comment type="caution">
    <text evidence="2">The sequence shown here is derived from an EMBL/GenBank/DDBJ whole genome shotgun (WGS) entry which is preliminary data.</text>
</comment>
<feature type="region of interest" description="Disordered" evidence="1">
    <location>
        <begin position="168"/>
        <end position="191"/>
    </location>
</feature>
<accession>A0A3L6T4P1</accession>
<keyword evidence="3" id="KW-1185">Reference proteome</keyword>
<name>A0A3L6T4P1_PANMI</name>
<dbReference type="OrthoDB" id="686875at2759"/>
<sequence length="191" mass="21483">MLHLRHVLDDVQVPPWWLVGDTQCLEMMVDKWCVEDWEEIHNSCRQRRLMMPGAPHHQGNLHLSQYAARWSAAHGPALPPVQAWAMAHKGKETSDVTYNPEDPPEAYSNPTIHSLLSGYSSMAREIHGPEYDLSTQPIDGEIVMRVGGGKKHGRYWFAYSTLDTASTPTLTQTRARSTSSSPAIRPRPDST</sequence>
<dbReference type="InterPro" id="IPR039266">
    <property type="entry name" value="EN-1/SPM"/>
</dbReference>
<protein>
    <submittedName>
        <fullName evidence="2">Uncharacterized protein</fullName>
    </submittedName>
</protein>